<accession>A0A084VC74</accession>
<protein>
    <submittedName>
        <fullName evidence="1 2">Uncharacterized protein</fullName>
    </submittedName>
</protein>
<sequence length="111" mass="12076">MGSNSSSNCVGGKKHPTVSNSTCGFVVYCLPGKIRTRTLLWMVTKKHKETKVAQMATVSPRDTPPGFDAEMLQIKSSSIIMTCAAPLQHQLATMRSPAWLEGMHLMQRAAA</sequence>
<dbReference type="EMBL" id="KE524585">
    <property type="protein sequence ID" value="KFB35568.1"/>
    <property type="molecule type" value="Genomic_DNA"/>
</dbReference>
<proteinExistence type="predicted"/>
<name>A0A084VC74_ANOSI</name>
<organism evidence="1">
    <name type="scientific">Anopheles sinensis</name>
    <name type="common">Mosquito</name>
    <dbReference type="NCBI Taxonomy" id="74873"/>
    <lineage>
        <taxon>Eukaryota</taxon>
        <taxon>Metazoa</taxon>
        <taxon>Ecdysozoa</taxon>
        <taxon>Arthropoda</taxon>
        <taxon>Hexapoda</taxon>
        <taxon>Insecta</taxon>
        <taxon>Pterygota</taxon>
        <taxon>Neoptera</taxon>
        <taxon>Endopterygota</taxon>
        <taxon>Diptera</taxon>
        <taxon>Nematocera</taxon>
        <taxon>Culicoidea</taxon>
        <taxon>Culicidae</taxon>
        <taxon>Anophelinae</taxon>
        <taxon>Anopheles</taxon>
    </lineage>
</organism>
<keyword evidence="3" id="KW-1185">Reference proteome</keyword>
<dbReference type="AlphaFoldDB" id="A0A084VC74"/>
<gene>
    <name evidence="1" type="ORF">ZHAS_00002407</name>
</gene>
<dbReference type="EMBL" id="ATLV01010520">
    <property type="status" value="NOT_ANNOTATED_CDS"/>
    <property type="molecule type" value="Genomic_DNA"/>
</dbReference>
<evidence type="ECO:0000313" key="3">
    <source>
        <dbReference type="Proteomes" id="UP000030765"/>
    </source>
</evidence>
<reference evidence="2" key="2">
    <citation type="submission" date="2020-05" db="UniProtKB">
        <authorList>
            <consortium name="EnsemblMetazoa"/>
        </authorList>
    </citation>
    <scope>IDENTIFICATION</scope>
</reference>
<evidence type="ECO:0000313" key="2">
    <source>
        <dbReference type="EnsemblMetazoa" id="ASIC002407-PA"/>
    </source>
</evidence>
<dbReference type="VEuPathDB" id="VectorBase:ASIC002407"/>
<dbReference type="EnsemblMetazoa" id="ASIC002407-RA">
    <property type="protein sequence ID" value="ASIC002407-PA"/>
    <property type="gene ID" value="ASIC002407"/>
</dbReference>
<evidence type="ECO:0000313" key="1">
    <source>
        <dbReference type="EMBL" id="KFB35568.1"/>
    </source>
</evidence>
<dbReference type="Proteomes" id="UP000030765">
    <property type="component" value="Unassembled WGS sequence"/>
</dbReference>
<reference evidence="1 3" key="1">
    <citation type="journal article" date="2014" name="BMC Genomics">
        <title>Genome sequence of Anopheles sinensis provides insight into genetics basis of mosquito competence for malaria parasites.</title>
        <authorList>
            <person name="Zhou D."/>
            <person name="Zhang D."/>
            <person name="Ding G."/>
            <person name="Shi L."/>
            <person name="Hou Q."/>
            <person name="Ye Y."/>
            <person name="Xu Y."/>
            <person name="Zhou H."/>
            <person name="Xiong C."/>
            <person name="Li S."/>
            <person name="Yu J."/>
            <person name="Hong S."/>
            <person name="Yu X."/>
            <person name="Zou P."/>
            <person name="Chen C."/>
            <person name="Chang X."/>
            <person name="Wang W."/>
            <person name="Lv Y."/>
            <person name="Sun Y."/>
            <person name="Ma L."/>
            <person name="Shen B."/>
            <person name="Zhu C."/>
        </authorList>
    </citation>
    <scope>NUCLEOTIDE SEQUENCE [LARGE SCALE GENOMIC DNA]</scope>
</reference>